<proteinExistence type="predicted"/>
<dbReference type="EMBL" id="BSVB01000001">
    <property type="protein sequence ID" value="GMA93687.1"/>
    <property type="molecule type" value="Genomic_DNA"/>
</dbReference>
<dbReference type="InterPro" id="IPR023214">
    <property type="entry name" value="HAD_sf"/>
</dbReference>
<organism evidence="1 2">
    <name type="scientific">Pseudolysinimonas kribbensis</name>
    <dbReference type="NCBI Taxonomy" id="433641"/>
    <lineage>
        <taxon>Bacteria</taxon>
        <taxon>Bacillati</taxon>
        <taxon>Actinomycetota</taxon>
        <taxon>Actinomycetes</taxon>
        <taxon>Micrococcales</taxon>
        <taxon>Microbacteriaceae</taxon>
        <taxon>Pseudolysinimonas</taxon>
    </lineage>
</organism>
<dbReference type="Proteomes" id="UP001157034">
    <property type="component" value="Unassembled WGS sequence"/>
</dbReference>
<accession>A0ABQ6JZC0</accession>
<sequence>MFLALLEAYGREPSEVFFTDDLPENVAGAESVGITAHRFTDAASLVAAIEAFTAFRAEPLADPR</sequence>
<evidence type="ECO:0000313" key="1">
    <source>
        <dbReference type="EMBL" id="GMA93687.1"/>
    </source>
</evidence>
<protein>
    <recommendedName>
        <fullName evidence="3">HAD family phosphatase</fullName>
    </recommendedName>
</protein>
<gene>
    <name evidence="1" type="ORF">GCM10025881_05110</name>
</gene>
<keyword evidence="2" id="KW-1185">Reference proteome</keyword>
<dbReference type="SUPFAM" id="SSF56784">
    <property type="entry name" value="HAD-like"/>
    <property type="match status" value="1"/>
</dbReference>
<comment type="caution">
    <text evidence="1">The sequence shown here is derived from an EMBL/GenBank/DDBJ whole genome shotgun (WGS) entry which is preliminary data.</text>
</comment>
<evidence type="ECO:0008006" key="3">
    <source>
        <dbReference type="Google" id="ProtNLM"/>
    </source>
</evidence>
<dbReference type="Gene3D" id="3.40.50.1000">
    <property type="entry name" value="HAD superfamily/HAD-like"/>
    <property type="match status" value="1"/>
</dbReference>
<dbReference type="InterPro" id="IPR036412">
    <property type="entry name" value="HAD-like_sf"/>
</dbReference>
<reference evidence="2" key="1">
    <citation type="journal article" date="2019" name="Int. J. Syst. Evol. Microbiol.">
        <title>The Global Catalogue of Microorganisms (GCM) 10K type strain sequencing project: providing services to taxonomists for standard genome sequencing and annotation.</title>
        <authorList>
            <consortium name="The Broad Institute Genomics Platform"/>
            <consortium name="The Broad Institute Genome Sequencing Center for Infectious Disease"/>
            <person name="Wu L."/>
            <person name="Ma J."/>
        </authorList>
    </citation>
    <scope>NUCLEOTIDE SEQUENCE [LARGE SCALE GENOMIC DNA]</scope>
    <source>
        <strain evidence="2">NBRC 108894</strain>
    </source>
</reference>
<evidence type="ECO:0000313" key="2">
    <source>
        <dbReference type="Proteomes" id="UP001157034"/>
    </source>
</evidence>
<name>A0ABQ6JZC0_9MICO</name>